<dbReference type="RefSeq" id="WP_197442408.1">
    <property type="nucleotide sequence ID" value="NZ_CP036433.1"/>
</dbReference>
<name>A0A518E3W8_9BACT</name>
<evidence type="ECO:0000313" key="2">
    <source>
        <dbReference type="EMBL" id="QDU98781.1"/>
    </source>
</evidence>
<dbReference type="EMBL" id="CP036433">
    <property type="protein sequence ID" value="QDU98781.1"/>
    <property type="molecule type" value="Genomic_DNA"/>
</dbReference>
<evidence type="ECO:0000313" key="1">
    <source>
        <dbReference type="EMBL" id="QDU96243.1"/>
    </source>
</evidence>
<protein>
    <submittedName>
        <fullName evidence="2">Uncharacterized protein</fullName>
    </submittedName>
</protein>
<dbReference type="Proteomes" id="UP000317648">
    <property type="component" value="Chromosome"/>
</dbReference>
<dbReference type="KEGG" id="lcre:Pla8534_40620"/>
<reference evidence="2 3" key="1">
    <citation type="submission" date="2019-02" db="EMBL/GenBank/DDBJ databases">
        <title>Deep-cultivation of Planctomycetes and their phenomic and genomic characterization uncovers novel biology.</title>
        <authorList>
            <person name="Wiegand S."/>
            <person name="Jogler M."/>
            <person name="Boedeker C."/>
            <person name="Pinto D."/>
            <person name="Vollmers J."/>
            <person name="Rivas-Marin E."/>
            <person name="Kohn T."/>
            <person name="Peeters S.H."/>
            <person name="Heuer A."/>
            <person name="Rast P."/>
            <person name="Oberbeckmann S."/>
            <person name="Bunk B."/>
            <person name="Jeske O."/>
            <person name="Meyerdierks A."/>
            <person name="Storesund J.E."/>
            <person name="Kallscheuer N."/>
            <person name="Luecker S."/>
            <person name="Lage O.M."/>
            <person name="Pohl T."/>
            <person name="Merkel B.J."/>
            <person name="Hornburger P."/>
            <person name="Mueller R.-W."/>
            <person name="Bruemmer F."/>
            <person name="Labrenz M."/>
            <person name="Spormann A.M."/>
            <person name="Op den Camp H."/>
            <person name="Overmann J."/>
            <person name="Amann R."/>
            <person name="Jetten M.S.M."/>
            <person name="Mascher T."/>
            <person name="Medema M.H."/>
            <person name="Devos D.P."/>
            <person name="Kaster A.-K."/>
            <person name="Ovreas L."/>
            <person name="Rohde M."/>
            <person name="Galperin M.Y."/>
            <person name="Jogler C."/>
        </authorList>
    </citation>
    <scope>NUCLEOTIDE SEQUENCE [LARGE SCALE GENOMIC DNA]</scope>
    <source>
        <strain evidence="2 3">Pla85_3_4</strain>
    </source>
</reference>
<proteinExistence type="predicted"/>
<dbReference type="AlphaFoldDB" id="A0A518E3W8"/>
<sequence length="257" mass="29195">MTDGSAMQPLWFPDWCEDVARNGFPTVQQLRRGILLGCIAQSFWLVKEEPVFELFWADDIYLDDQMGGERWAVAFSEAGAVAVFYSSESSRNPYPEGRPPYDQSWYFEGMPNRLEPAKRRALSYMLDLEFRLGGSNAVVTSAMWADTEAFTAVESWPEVFYHSCWACHQQLLPPEVALAEWWEGMELPESGIGAARSLYERRLASMDPEIFVEPREWQRYLEVIESTPDPRKIAAARELLAGVGIVLPENTNGGISH</sequence>
<organism evidence="2 3">
    <name type="scientific">Lignipirellula cremea</name>
    <dbReference type="NCBI Taxonomy" id="2528010"/>
    <lineage>
        <taxon>Bacteria</taxon>
        <taxon>Pseudomonadati</taxon>
        <taxon>Planctomycetota</taxon>
        <taxon>Planctomycetia</taxon>
        <taxon>Pirellulales</taxon>
        <taxon>Pirellulaceae</taxon>
        <taxon>Lignipirellula</taxon>
    </lineage>
</organism>
<evidence type="ECO:0000313" key="3">
    <source>
        <dbReference type="Proteomes" id="UP000317648"/>
    </source>
</evidence>
<dbReference type="KEGG" id="lcre:Pla8534_66550"/>
<gene>
    <name evidence="1" type="ORF">Pla8534_40620</name>
    <name evidence="2" type="ORF">Pla8534_66550</name>
</gene>
<accession>A0A518E3W8</accession>
<dbReference type="EMBL" id="CP036433">
    <property type="protein sequence ID" value="QDU96243.1"/>
    <property type="molecule type" value="Genomic_DNA"/>
</dbReference>
<keyword evidence="3" id="KW-1185">Reference proteome</keyword>